<evidence type="ECO:0000256" key="1">
    <source>
        <dbReference type="SAM" id="MobiDB-lite"/>
    </source>
</evidence>
<keyword evidence="2" id="KW-0812">Transmembrane</keyword>
<keyword evidence="2" id="KW-1133">Transmembrane helix</keyword>
<organism evidence="4">
    <name type="scientific">uncultured Eubacteriales bacterium</name>
    <dbReference type="NCBI Taxonomy" id="172733"/>
    <lineage>
        <taxon>Bacteria</taxon>
        <taxon>Bacillati</taxon>
        <taxon>Bacillota</taxon>
        <taxon>Clostridia</taxon>
        <taxon>Eubacteriales</taxon>
        <taxon>environmental samples</taxon>
    </lineage>
</organism>
<evidence type="ECO:0000259" key="3">
    <source>
        <dbReference type="SMART" id="SM00244"/>
    </source>
</evidence>
<feature type="transmembrane region" description="Helical" evidence="2">
    <location>
        <begin position="53"/>
        <end position="75"/>
    </location>
</feature>
<feature type="transmembrane region" description="Helical" evidence="2">
    <location>
        <begin position="21"/>
        <end position="41"/>
    </location>
</feature>
<feature type="domain" description="Band 7" evidence="3">
    <location>
        <begin position="76"/>
        <end position="284"/>
    </location>
</feature>
<evidence type="ECO:0000256" key="2">
    <source>
        <dbReference type="SAM" id="Phobius"/>
    </source>
</evidence>
<dbReference type="CDD" id="cd03402">
    <property type="entry name" value="SPFH_like_u2"/>
    <property type="match status" value="1"/>
</dbReference>
<reference evidence="4" key="1">
    <citation type="submission" date="2016-04" db="EMBL/GenBank/DDBJ databases">
        <authorList>
            <person name="Evans L.H."/>
            <person name="Alamgir A."/>
            <person name="Owens N."/>
            <person name="Weber N.D."/>
            <person name="Virtaneva K."/>
            <person name="Barbian K."/>
            <person name="Babar A."/>
            <person name="Rosenke K."/>
        </authorList>
    </citation>
    <scope>NUCLEOTIDE SEQUENCE</scope>
    <source>
        <strain evidence="4">86</strain>
    </source>
</reference>
<name>A0A212K623_9FIRM</name>
<proteinExistence type="predicted"/>
<dbReference type="GO" id="GO:0008233">
    <property type="term" value="F:peptidase activity"/>
    <property type="evidence" value="ECO:0007669"/>
    <property type="project" value="UniProtKB-KW"/>
</dbReference>
<dbReference type="Pfam" id="PF01145">
    <property type="entry name" value="Band_7"/>
    <property type="match status" value="1"/>
</dbReference>
<protein>
    <submittedName>
        <fullName evidence="4">Membrane protease subunit, stomatin/prohibitin</fullName>
    </submittedName>
</protein>
<dbReference type="EMBL" id="FLUN01000001">
    <property type="protein sequence ID" value="SBW07163.1"/>
    <property type="molecule type" value="Genomic_DNA"/>
</dbReference>
<keyword evidence="4" id="KW-0378">Hydrolase</keyword>
<feature type="region of interest" description="Disordered" evidence="1">
    <location>
        <begin position="133"/>
        <end position="152"/>
    </location>
</feature>
<dbReference type="InterPro" id="IPR001107">
    <property type="entry name" value="Band_7"/>
</dbReference>
<dbReference type="SMART" id="SM00244">
    <property type="entry name" value="PHB"/>
    <property type="match status" value="1"/>
</dbReference>
<keyword evidence="2" id="KW-0472">Membrane</keyword>
<evidence type="ECO:0000313" key="4">
    <source>
        <dbReference type="EMBL" id="SBW07163.1"/>
    </source>
</evidence>
<keyword evidence="4" id="KW-0645">Protease</keyword>
<feature type="compositionally biased region" description="Basic and acidic residues" evidence="1">
    <location>
        <begin position="134"/>
        <end position="147"/>
    </location>
</feature>
<dbReference type="AlphaFoldDB" id="A0A212K623"/>
<dbReference type="Gene3D" id="3.30.479.30">
    <property type="entry name" value="Band 7 domain"/>
    <property type="match status" value="1"/>
</dbReference>
<dbReference type="PANTHER" id="PTHR43446">
    <property type="entry name" value="MEMBRANE PROTEIN-RELATED"/>
    <property type="match status" value="1"/>
</dbReference>
<dbReference type="SUPFAM" id="SSF117892">
    <property type="entry name" value="Band 7/SPFH domain"/>
    <property type="match status" value="1"/>
</dbReference>
<sequence length="351" mass="37752">MSNNELFSQQKHITAKSGMAVLLLNTLAILAFIAIFVFGILFTDAAGEAGRSIAPSVTLIVVSAVMGFLVCPILYCGLKVLKPNEALVLTLFGKYYGTLEGAGFYFVNPFVSAVNPTKPSAAAAAAAAVTMAEQQKRSPGRTDKSEPTDTAAGKAVSLKVMTLNNDRQKVNDKLGNPIEIGVVVIWRVVNAAKAVFNVDNYISFLSIQADSSLRNIVRLYPYDIWAENEDADELSLRGSSQEVALKLKQELQSKVEDAGLEIVETRITHLAYAPEIAAAMLQRQQASAIIDARKLIVEGAVGMVDMALQKLSENQIVELDDERKAAMVSNLLVVLCGSKEAQPVVNSGSLF</sequence>
<accession>A0A212K623</accession>
<dbReference type="PANTHER" id="PTHR43446:SF1">
    <property type="entry name" value="BAND 7 DOMAIN-CONTAINING PROTEIN"/>
    <property type="match status" value="1"/>
</dbReference>
<gene>
    <name evidence="4" type="ORF">KL86CLO1_12266</name>
</gene>
<dbReference type="GO" id="GO:0006508">
    <property type="term" value="P:proteolysis"/>
    <property type="evidence" value="ECO:0007669"/>
    <property type="project" value="UniProtKB-KW"/>
</dbReference>
<dbReference type="InterPro" id="IPR036013">
    <property type="entry name" value="Band_7/SPFH_dom_sf"/>
</dbReference>